<dbReference type="EMBL" id="FAXC01000223">
    <property type="protein sequence ID" value="CUV09352.1"/>
    <property type="molecule type" value="Genomic_DNA"/>
</dbReference>
<dbReference type="InterPro" id="IPR001775">
    <property type="entry name" value="GspD/PilQ"/>
</dbReference>
<dbReference type="InterPro" id="IPR050810">
    <property type="entry name" value="Bact_Secretion_Sys_Channel"/>
</dbReference>
<dbReference type="Pfam" id="PF00263">
    <property type="entry name" value="Secretin"/>
    <property type="match status" value="1"/>
</dbReference>
<accession>A0A160VG64</accession>
<reference evidence="5" key="1">
    <citation type="submission" date="2015-10" db="EMBL/GenBank/DDBJ databases">
        <authorList>
            <person name="Gilbert D.G."/>
        </authorList>
    </citation>
    <scope>NUCLEOTIDE SEQUENCE</scope>
</reference>
<organism evidence="5">
    <name type="scientific">hydrothermal vent metagenome</name>
    <dbReference type="NCBI Taxonomy" id="652676"/>
    <lineage>
        <taxon>unclassified sequences</taxon>
        <taxon>metagenomes</taxon>
        <taxon>ecological metagenomes</taxon>
    </lineage>
</organism>
<name>A0A160VG64_9ZZZZ</name>
<dbReference type="InterPro" id="IPR004846">
    <property type="entry name" value="T2SS/T3SS_dom"/>
</dbReference>
<dbReference type="AlphaFoldDB" id="A0A160VG64"/>
<dbReference type="GO" id="GO:0015627">
    <property type="term" value="C:type II protein secretion system complex"/>
    <property type="evidence" value="ECO:0007669"/>
    <property type="project" value="TreeGrafter"/>
</dbReference>
<evidence type="ECO:0000256" key="1">
    <source>
        <dbReference type="ARBA" id="ARBA00004370"/>
    </source>
</evidence>
<dbReference type="PRINTS" id="PR00811">
    <property type="entry name" value="BCTERIALGSPD"/>
</dbReference>
<feature type="domain" description="Type II/III secretion system secretin-like" evidence="4">
    <location>
        <begin position="204"/>
        <end position="370"/>
    </location>
</feature>
<dbReference type="PANTHER" id="PTHR30332:SF24">
    <property type="entry name" value="SECRETIN GSPD-RELATED"/>
    <property type="match status" value="1"/>
</dbReference>
<sequence>MDFEVLKLSYIQTDRALAILKTLGYSVVEFKAAKGEVRGEFNFTPQFSNKNTNLNAPGALPIIIKLPDTETISLVEKSTSKASSKKSALGVDLGGVTLDNTTSGEPMQRLLVGYKPNDYNSVAQLIDLVQNKIDVPANQIVIEALIIELNTENLNELGVDFSNAGPGYSAVFPPPEGGSISPFTVVLDRTLLGSTSNFRANIEALISSKDAKILSKPSVLVLDGRQARIQVGQQIPIVKTTDTQISQTKSVDYIPVGIVLNLRPRISEDGSRITIQVETIISETEERIGAAGSGAVETAPIINNRKVQSFVRVANNTPFIIGGLINEKTTDNEGGVPILRDIPWLGRLFQISTKQRVQKEVIVVITPHIITETEDNFSRVIPQDSDLFNAFGNRSFPNSYRITNDDVFDLNFIYESPIFQDIIVEVNKRSEKDKTLLVREPYKSILESKVPGEDILVRRMLAEVIEKLGYYKYIDPTKVIYFLESSSDPAGYKVAPLASHILETPEGHALQLTYTIKGKATIEKPFVRPTAEARYITIPSDSYKNVLKSLNKRGADPTEDIFTILISSSKDEIELYEVLVMKRVLEMNPDLELTFNYFKPGIEILFPSPDVLLNNTHVVDRDAAKFYYEVNDYYGSFEEEFNRQTAELGRLIQDKN</sequence>
<evidence type="ECO:0000313" key="5">
    <source>
        <dbReference type="EMBL" id="CUV09352.1"/>
    </source>
</evidence>
<comment type="subcellular location">
    <subcellularLocation>
        <location evidence="1">Membrane</location>
    </subcellularLocation>
</comment>
<keyword evidence="2" id="KW-0732">Signal</keyword>
<dbReference type="GO" id="GO:0009306">
    <property type="term" value="P:protein secretion"/>
    <property type="evidence" value="ECO:0007669"/>
    <property type="project" value="InterPro"/>
</dbReference>
<proteinExistence type="predicted"/>
<evidence type="ECO:0000256" key="3">
    <source>
        <dbReference type="ARBA" id="ARBA00023136"/>
    </source>
</evidence>
<evidence type="ECO:0000256" key="2">
    <source>
        <dbReference type="ARBA" id="ARBA00022729"/>
    </source>
</evidence>
<protein>
    <submittedName>
        <fullName evidence="5">General secretion pathway protein D</fullName>
    </submittedName>
</protein>
<gene>
    <name evidence="5" type="ORF">MGWOODY_Mmi636</name>
</gene>
<evidence type="ECO:0000259" key="4">
    <source>
        <dbReference type="Pfam" id="PF00263"/>
    </source>
</evidence>
<dbReference type="GO" id="GO:0016020">
    <property type="term" value="C:membrane"/>
    <property type="evidence" value="ECO:0007669"/>
    <property type="project" value="UniProtKB-SubCell"/>
</dbReference>
<dbReference type="PANTHER" id="PTHR30332">
    <property type="entry name" value="PROBABLE GENERAL SECRETION PATHWAY PROTEIN D"/>
    <property type="match status" value="1"/>
</dbReference>
<keyword evidence="3" id="KW-0472">Membrane</keyword>